<feature type="compositionally biased region" description="Gly residues" evidence="1">
    <location>
        <begin position="2218"/>
        <end position="2231"/>
    </location>
</feature>
<gene>
    <name evidence="2" type="ORF">CYMTET_46719</name>
</gene>
<name>A0AAE0BXM5_9CHLO</name>
<dbReference type="CDD" id="cd09275">
    <property type="entry name" value="RNase_HI_RT_DIRS1"/>
    <property type="match status" value="1"/>
</dbReference>
<organism evidence="2 3">
    <name type="scientific">Cymbomonas tetramitiformis</name>
    <dbReference type="NCBI Taxonomy" id="36881"/>
    <lineage>
        <taxon>Eukaryota</taxon>
        <taxon>Viridiplantae</taxon>
        <taxon>Chlorophyta</taxon>
        <taxon>Pyramimonadophyceae</taxon>
        <taxon>Pyramimonadales</taxon>
        <taxon>Pyramimonadaceae</taxon>
        <taxon>Cymbomonas</taxon>
    </lineage>
</organism>
<keyword evidence="3" id="KW-1185">Reference proteome</keyword>
<evidence type="ECO:0000313" key="2">
    <source>
        <dbReference type="EMBL" id="KAK3243642.1"/>
    </source>
</evidence>
<sequence length="2258" mass="246811">MFTVKGTRTQVVRADPVQATVVKAADMLNVGGEDLVGGWEIWERARRMAQGAGFWMAPLRRKGRSLSREVADTLSPQQVVVEMEAEDLVGEGRELVSIFAEVTSALANSGTPLEHLVVIPNHTTPAADAQFQALQDASEMFAGPAYAWGGDAEEEAPADLSGTPSPQVEPMRRAVRGLREALLNSVERERTAAQRDAGSHSPSEADTEDSQQQEGTYGMSPVRDLHSAAVINSALMLPPQESAHPSHGIPAVDAGSHQDILGVTTAAALVPAQPAAQPAAYVAPALRNPTTRAPFPSLLNAPSRSVNPPPVNPQPVTAPLLPQPQLPVAVAPPSSQQLPPLPGALRVLSPQHLEPGEAAGIPSFAALMEATVPSMGLEELVSGALDGLTVEDLASPSALRREMRENYSGNGVSKADKSVMRRVMQVDTLGESTEFLHTPLHLAQDLVTTEGNKLKVKDRLQFPRRDRFLTYCRKRAAEWDSILRSGCGVFSPSYSSHLVHQRTALLIKARYEFLSELVEYAALDWSWCPWEGIYVFITAKYVAVWEMSPFSKAVKLDRDLLRFHSEESVGDRREAVRQYISDTVLPTQLTDILAKMNLGAGSFPTALRAPVPSVPRVGGGAGGGLPCGGSTPGGGSPSATHRCPLCGGPHQYRTDHYDHPRDAPITVVCGKEKLVDGVKKKCMLKHAFSGPLRTPSGAAHCAVRWELGGLVLNNPYSVLEELEPVNLCTGVALSSGIGESGGPEPEVLRVKPRPVQAVHTDPLATGQSRVGDCSVEPQMRHPALDLLLRELYYWYPEGCPVPAGARGLDPFTDSAQLFKSYLMRYGHLLYGGGKLTPALSHLKSRLHWSWLRVRGERRLFLVVYTSDGYHRMLVLKVPPRKFTSVEARKAHAERQMTYHDTGEGLYSPGVRYREELFDHFLPSEDALRRSCVEGHRMAFVTKPPRFKRDNHPSCYEHADRSEADLRRSAAAGVLEGPLHYEPWSVTQLGSIYQPEKDKFRNVWNGRSSGVNRAMAPATARYDYLEDVLSLQRPSCWMSGWDLKDAFWNNPRWQPHCDYMGVQFPVSKDFYRARYDMFGFADAPQHQADIARVLKRYLNSVVHSDGRSQCTGIFVDDGHTVHDGDMTLQEATARVEAELDRLEAVGVRASHHKTHYPSVVKDYIGREIHSVPQLVTASPARIAKYTGAADVLLGAVQPGGVVPRRHLASVVGKYQFLAPLVKGGQNMLVPIYRARDDFTAPEVAEWDPAQRWGPDVTVTMGPEARQGLERFAHAARQGPTRRYYLYEGRPEVSGWWDGRHSGDRPYLTEHWATPEGVPAPVMDASGWQGGIAYRDWRHILAFPEHERAPCKSSNFREASTAAATVELLGPDHRGGRMLLRTDNTTTMSMVNKQGTMAPDLWPVCERMFRAAAEYDLDLAAEHIPGVENTLSDGLSRYVRRKDYSDWQFRRDEFLSVQDMFAWPFTLDGGADPVGTNAQLPRYRSVVDGFEDTPVDGEHVYANPDYERVRRYLEHFLRCQRRSPRTTAGTFVLPVWDTYDWWRLLKGARLVRWYPKGSDLFTSPEWRTLSEGGTVACLKLVVDLLRCELGGSCQSCRGTPQLTVCFCLGCQRLVCRACAGVEVGLTGMVRCGTCWLVAAGWRPGNEPLVRLVTGMLALRTRPSTDRVHRRGVRDITFFLGHFCGTTLPATAEDVLGYCGYAVELREYRLDSSSVRTYLGGVSAWHAELDEVVQSCGLVDSAGERCSVPNPCHAKPVLVLLVVLDKNYKRPSRAKGCWTLVQWVTIRRFGFDLSRRSGRHQLLVFTFCTVGCLRPGGTRYLRVFYRLRRVGAGVAIEFFSPPDLSVPHVVVVRGDGGLAPYVRGRLEKDKNVDARKPRYFYMPEHIPGLDISPVSMLEEYIIREGVPSGGLLFSAPKGATGWYPGPYTGHGRAFVRAYRRAYPDAEDHRCYGGGSARKSLGQWLWTYGWASRMISDVGGWYTPKVAMDLYFTTHRTTILQALQQLGSVNSLVAVSHLREEVGGLELVVMAAVGVEGSVEVVGMEWVELAEVAEKEVGDVVMVEVGVEVGGGGGGGLGEEVAAEDLAVVEMGAVVEVEVGEVVEVGVEVEAEVEVVEMEVEAVVEVGAVVVEEEGEMVEAGREGEEVEVGVEETEVEETGVVEGLGVEGLVVEVEKEGGLGGGGGDGGGGEGGGGGDGGGGEGVVEGLGVEGLVVEVEKEGGLGGGGGDGGGGEGGVEETEVEEETGWRAGAGKGWRPHNNL</sequence>
<evidence type="ECO:0000256" key="1">
    <source>
        <dbReference type="SAM" id="MobiDB-lite"/>
    </source>
</evidence>
<dbReference type="Gene3D" id="3.30.70.270">
    <property type="match status" value="1"/>
</dbReference>
<accession>A0AAE0BXM5</accession>
<proteinExistence type="predicted"/>
<dbReference type="InterPro" id="IPR043128">
    <property type="entry name" value="Rev_trsase/Diguanyl_cyclase"/>
</dbReference>
<dbReference type="PANTHER" id="PTHR33050">
    <property type="entry name" value="REVERSE TRANSCRIPTASE DOMAIN-CONTAINING PROTEIN"/>
    <property type="match status" value="1"/>
</dbReference>
<dbReference type="InterPro" id="IPR052055">
    <property type="entry name" value="Hepadnavirus_pol/RT"/>
</dbReference>
<dbReference type="PANTHER" id="PTHR33050:SF7">
    <property type="entry name" value="RIBONUCLEASE H"/>
    <property type="match status" value="1"/>
</dbReference>
<dbReference type="Gene3D" id="3.10.10.10">
    <property type="entry name" value="HIV Type 1 Reverse Transcriptase, subunit A, domain 1"/>
    <property type="match status" value="1"/>
</dbReference>
<feature type="compositionally biased region" description="Gly residues" evidence="1">
    <location>
        <begin position="2175"/>
        <end position="2202"/>
    </location>
</feature>
<dbReference type="SUPFAM" id="SSF56672">
    <property type="entry name" value="DNA/RNA polymerases"/>
    <property type="match status" value="1"/>
</dbReference>
<dbReference type="Proteomes" id="UP001190700">
    <property type="component" value="Unassembled WGS sequence"/>
</dbReference>
<feature type="region of interest" description="Disordered" evidence="1">
    <location>
        <begin position="2172"/>
        <end position="2202"/>
    </location>
</feature>
<evidence type="ECO:0000313" key="3">
    <source>
        <dbReference type="Proteomes" id="UP001190700"/>
    </source>
</evidence>
<feature type="region of interest" description="Disordered" evidence="1">
    <location>
        <begin position="188"/>
        <end position="219"/>
    </location>
</feature>
<reference evidence="2 3" key="1">
    <citation type="journal article" date="2015" name="Genome Biol. Evol.">
        <title>Comparative Genomics of a Bacterivorous Green Alga Reveals Evolutionary Causalities and Consequences of Phago-Mixotrophic Mode of Nutrition.</title>
        <authorList>
            <person name="Burns J.A."/>
            <person name="Paasch A."/>
            <person name="Narechania A."/>
            <person name="Kim E."/>
        </authorList>
    </citation>
    <scope>NUCLEOTIDE SEQUENCE [LARGE SCALE GENOMIC DNA]</scope>
    <source>
        <strain evidence="2 3">PLY_AMNH</strain>
    </source>
</reference>
<comment type="caution">
    <text evidence="2">The sequence shown here is derived from an EMBL/GenBank/DDBJ whole genome shotgun (WGS) entry which is preliminary data.</text>
</comment>
<dbReference type="EMBL" id="LGRX02032732">
    <property type="protein sequence ID" value="KAK3243642.1"/>
    <property type="molecule type" value="Genomic_DNA"/>
</dbReference>
<feature type="region of interest" description="Disordered" evidence="1">
    <location>
        <begin position="293"/>
        <end position="312"/>
    </location>
</feature>
<protein>
    <submittedName>
        <fullName evidence="2">Uncharacterized protein</fullName>
    </submittedName>
</protein>
<dbReference type="InterPro" id="IPR043502">
    <property type="entry name" value="DNA/RNA_pol_sf"/>
</dbReference>
<feature type="compositionally biased region" description="Acidic residues" evidence="1">
    <location>
        <begin position="2232"/>
        <end position="2241"/>
    </location>
</feature>
<feature type="region of interest" description="Disordered" evidence="1">
    <location>
        <begin position="2215"/>
        <end position="2258"/>
    </location>
</feature>